<reference evidence="4 5" key="1">
    <citation type="journal article" date="2015" name="Sci. Rep.">
        <title>Chromosome-level genome map provides insights into diverse defense mechanisms in the medicinal fungus Ganoderma sinense.</title>
        <authorList>
            <person name="Zhu Y."/>
            <person name="Xu J."/>
            <person name="Sun C."/>
            <person name="Zhou S."/>
            <person name="Xu H."/>
            <person name="Nelson D.R."/>
            <person name="Qian J."/>
            <person name="Song J."/>
            <person name="Luo H."/>
            <person name="Xiang L."/>
            <person name="Li Y."/>
            <person name="Xu Z."/>
            <person name="Ji A."/>
            <person name="Wang L."/>
            <person name="Lu S."/>
            <person name="Hayward A."/>
            <person name="Sun W."/>
            <person name="Li X."/>
            <person name="Schwartz D.C."/>
            <person name="Wang Y."/>
            <person name="Chen S."/>
        </authorList>
    </citation>
    <scope>NUCLEOTIDE SEQUENCE [LARGE SCALE GENOMIC DNA]</scope>
    <source>
        <strain evidence="4 5">ZZ0214-1</strain>
    </source>
</reference>
<organism evidence="4 5">
    <name type="scientific">Ganoderma sinense ZZ0214-1</name>
    <dbReference type="NCBI Taxonomy" id="1077348"/>
    <lineage>
        <taxon>Eukaryota</taxon>
        <taxon>Fungi</taxon>
        <taxon>Dikarya</taxon>
        <taxon>Basidiomycota</taxon>
        <taxon>Agaricomycotina</taxon>
        <taxon>Agaricomycetes</taxon>
        <taxon>Polyporales</taxon>
        <taxon>Polyporaceae</taxon>
        <taxon>Ganoderma</taxon>
    </lineage>
</organism>
<gene>
    <name evidence="4" type="ORF">GSI_02149</name>
</gene>
<dbReference type="InterPro" id="IPR045338">
    <property type="entry name" value="DUF6535"/>
</dbReference>
<name>A0A2G8SNU1_9APHY</name>
<dbReference type="STRING" id="1077348.A0A2G8SNU1"/>
<protein>
    <recommendedName>
        <fullName evidence="3">DUF6535 domain-containing protein</fullName>
    </recommendedName>
</protein>
<feature type="transmembrane region" description="Helical" evidence="2">
    <location>
        <begin position="60"/>
        <end position="85"/>
    </location>
</feature>
<dbReference type="AlphaFoldDB" id="A0A2G8SNU1"/>
<evidence type="ECO:0000259" key="3">
    <source>
        <dbReference type="Pfam" id="PF20153"/>
    </source>
</evidence>
<keyword evidence="2" id="KW-1133">Transmembrane helix</keyword>
<dbReference type="EMBL" id="AYKW01000003">
    <property type="protein sequence ID" value="PIL35422.1"/>
    <property type="molecule type" value="Genomic_DNA"/>
</dbReference>
<evidence type="ECO:0000313" key="4">
    <source>
        <dbReference type="EMBL" id="PIL35422.1"/>
    </source>
</evidence>
<comment type="caution">
    <text evidence="4">The sequence shown here is derived from an EMBL/GenBank/DDBJ whole genome shotgun (WGS) entry which is preliminary data.</text>
</comment>
<keyword evidence="2" id="KW-0472">Membrane</keyword>
<feature type="transmembrane region" description="Helical" evidence="2">
    <location>
        <begin position="12"/>
        <end position="31"/>
    </location>
</feature>
<sequence>MRPSWQSIRINTLWFASLVCALVSALIGILVKQWLREYMTEVSLPSRDIIRLRQHRFDGLVAWNVPGIMAFLPILLELSLILFFAGLVDFLFALQPIVAGVVTSIVGISLLFYIVTAITPAFSRRCPFKSPQSWVAIYVCKVLISWIHQLRSAFDAVDDGGQSWITRPRQLNFKSWGDRDIATVQARLDGLDLKAMTWVQTTYIDHADVQDSLASIIQDLSPENANALVFGMIARKAHFTPAILMEQVRSRSCSHLLRDAGRNFDKRSQERTVRMLLKLLRLPSHPRDHDPSRIGRLDMLWTLWEFSLGASKAEKKIPSFVVMVLDGVTSLIRRSEPFPLRRAALNLLCEGTLAIPHSYYPPDMGSIILFAKDCYRQNLRDLFMKACAVILFPHGIVRREGEYHKQQLRELLRNLSTFLVQCNEDGAAFEGSSADKLVSGLSALVDKEPSLVEPALLDALLEGIQLGLLQLSQKEHLLLQGMLKFRVLERPHGPAQQAERHPRARPTEGAAA</sequence>
<keyword evidence="5" id="KW-1185">Reference proteome</keyword>
<keyword evidence="2" id="KW-0812">Transmembrane</keyword>
<dbReference type="OrthoDB" id="2756178at2759"/>
<evidence type="ECO:0000256" key="1">
    <source>
        <dbReference type="SAM" id="MobiDB-lite"/>
    </source>
</evidence>
<dbReference type="Proteomes" id="UP000230002">
    <property type="component" value="Unassembled WGS sequence"/>
</dbReference>
<accession>A0A2G8SNU1</accession>
<evidence type="ECO:0000256" key="2">
    <source>
        <dbReference type="SAM" id="Phobius"/>
    </source>
</evidence>
<dbReference type="Pfam" id="PF20153">
    <property type="entry name" value="DUF6535"/>
    <property type="match status" value="1"/>
</dbReference>
<feature type="domain" description="DUF6535" evidence="3">
    <location>
        <begin position="3"/>
        <end position="92"/>
    </location>
</feature>
<proteinExistence type="predicted"/>
<evidence type="ECO:0000313" key="5">
    <source>
        <dbReference type="Proteomes" id="UP000230002"/>
    </source>
</evidence>
<feature type="transmembrane region" description="Helical" evidence="2">
    <location>
        <begin position="97"/>
        <end position="122"/>
    </location>
</feature>
<feature type="region of interest" description="Disordered" evidence="1">
    <location>
        <begin position="492"/>
        <end position="512"/>
    </location>
</feature>